<dbReference type="InterPro" id="IPR003661">
    <property type="entry name" value="HisK_dim/P_dom"/>
</dbReference>
<dbReference type="EMBL" id="CP028989">
    <property type="protein sequence ID" value="UUO69181.1"/>
    <property type="molecule type" value="Genomic_DNA"/>
</dbReference>
<dbReference type="SUPFAM" id="SSF55874">
    <property type="entry name" value="ATPase domain of HSP90 chaperone/DNA topoisomerase II/histidine kinase"/>
    <property type="match status" value="1"/>
</dbReference>
<dbReference type="InterPro" id="IPR001789">
    <property type="entry name" value="Sig_transdc_resp-reg_receiver"/>
</dbReference>
<dbReference type="Gene3D" id="3.30.565.10">
    <property type="entry name" value="Histidine kinase-like ATPase, C-terminal domain"/>
    <property type="match status" value="1"/>
</dbReference>
<dbReference type="Pfam" id="PF02518">
    <property type="entry name" value="HATPase_c"/>
    <property type="match status" value="1"/>
</dbReference>
<dbReference type="InterPro" id="IPR003594">
    <property type="entry name" value="HATPase_dom"/>
</dbReference>
<keyword evidence="5" id="KW-0175">Coiled coil</keyword>
<reference evidence="8" key="1">
    <citation type="submission" date="2018-04" db="EMBL/GenBank/DDBJ databases">
        <title>Genomes of Endosymbiotic and Endophytic Bradyrhizobium Publication status.</title>
        <authorList>
            <person name="Guha S."/>
            <person name="Jorrin B."/>
            <person name="Sarkar M."/>
            <person name="Poole P.S."/>
            <person name="DasGupta M."/>
        </authorList>
    </citation>
    <scope>NUCLEOTIDE SEQUENCE</scope>
    <source>
        <strain evidence="8">WBOS16</strain>
    </source>
</reference>
<evidence type="ECO:0000256" key="5">
    <source>
        <dbReference type="SAM" id="Coils"/>
    </source>
</evidence>
<evidence type="ECO:0000256" key="2">
    <source>
        <dbReference type="ARBA" id="ARBA00012438"/>
    </source>
</evidence>
<dbReference type="InterPro" id="IPR011006">
    <property type="entry name" value="CheY-like_superfamily"/>
</dbReference>
<name>A0AAE9SXK4_9BRAD</name>
<dbReference type="PANTHER" id="PTHR43065">
    <property type="entry name" value="SENSOR HISTIDINE KINASE"/>
    <property type="match status" value="1"/>
</dbReference>
<gene>
    <name evidence="8" type="ORF">DCM83_30835</name>
</gene>
<evidence type="ECO:0000313" key="9">
    <source>
        <dbReference type="Proteomes" id="UP001058872"/>
    </source>
</evidence>
<proteinExistence type="predicted"/>
<keyword evidence="8" id="KW-0808">Transferase</keyword>
<dbReference type="PRINTS" id="PR00344">
    <property type="entry name" value="BCTRLSENSOR"/>
</dbReference>
<dbReference type="PROSITE" id="PS50109">
    <property type="entry name" value="HIS_KIN"/>
    <property type="match status" value="1"/>
</dbReference>
<dbReference type="CDD" id="cd00082">
    <property type="entry name" value="HisKA"/>
    <property type="match status" value="1"/>
</dbReference>
<dbReference type="PROSITE" id="PS50110">
    <property type="entry name" value="RESPONSE_REGULATORY"/>
    <property type="match status" value="1"/>
</dbReference>
<dbReference type="Proteomes" id="UP001058872">
    <property type="component" value="Chromosome"/>
</dbReference>
<dbReference type="GO" id="GO:0000155">
    <property type="term" value="F:phosphorelay sensor kinase activity"/>
    <property type="evidence" value="ECO:0007669"/>
    <property type="project" value="InterPro"/>
</dbReference>
<evidence type="ECO:0000259" key="6">
    <source>
        <dbReference type="PROSITE" id="PS50109"/>
    </source>
</evidence>
<evidence type="ECO:0000313" key="8">
    <source>
        <dbReference type="EMBL" id="UUO69181.1"/>
    </source>
</evidence>
<dbReference type="SUPFAM" id="SSF52172">
    <property type="entry name" value="CheY-like"/>
    <property type="match status" value="2"/>
</dbReference>
<sequence>MNAARDGRVLIFAPIGRDGPASAELFRSSHLEAVNCRSLPELVSAMSEGVGAVVLAEEGLFGKDTAPLAQWIAAQPPWSDLPFVVLTSHREQPAVVAWRRSIVELLRNVSLLERPVQPITLTSAVQSAMRARRRQYEIRALLQAREQTAQELEQLVVERTRELKEANEQLRLEMNERARVEETLRQAQKIEAIGQLTGGVAHDFNNLLMVISGGLDMLDRQADPNRRRRLMDGMIQAAQRGASLTRQLLAFSRRQKLRPEPVDVAAQIGGMRELLDRSLRGDVHVEFDFPDSLWPVEVDPGELELVILNLAVNARDAMPNGGTIVVRGENLPGLNDDQISGDYVRLSVVDTGVGMAPEILSRVFEPFFTTKDVGKGSGLGLAQVHGFATQSRGTVRIQSEVGRGTSIELYLPRSFDVPSKERHLIDLTRIRPKKSNHGRILLVEDDDEVAALVGEMLGQLGYEVTRAASAAAALGALADGRSVDLIFSDIMMPGGMNGVELAREIKKRRSDIPVLLTSGYAEASVHEAQRAGIQILAKPYHIDELAAALSTAKSNLGLNPESQRSGSC</sequence>
<dbReference type="Pfam" id="PF00072">
    <property type="entry name" value="Response_reg"/>
    <property type="match status" value="1"/>
</dbReference>
<dbReference type="Gene3D" id="1.10.287.130">
    <property type="match status" value="1"/>
</dbReference>
<dbReference type="Gene3D" id="3.40.50.2300">
    <property type="match status" value="1"/>
</dbReference>
<feature type="modified residue" description="4-aspartylphosphate" evidence="4">
    <location>
        <position position="489"/>
    </location>
</feature>
<evidence type="ECO:0000256" key="3">
    <source>
        <dbReference type="ARBA" id="ARBA00022553"/>
    </source>
</evidence>
<keyword evidence="3 4" id="KW-0597">Phosphoprotein</keyword>
<organism evidence="8 9">
    <name type="scientific">Bradyrhizobium betae</name>
    <dbReference type="NCBI Taxonomy" id="244734"/>
    <lineage>
        <taxon>Bacteria</taxon>
        <taxon>Pseudomonadati</taxon>
        <taxon>Pseudomonadota</taxon>
        <taxon>Alphaproteobacteria</taxon>
        <taxon>Hyphomicrobiales</taxon>
        <taxon>Nitrobacteraceae</taxon>
        <taxon>Bradyrhizobium</taxon>
    </lineage>
</organism>
<dbReference type="SMART" id="SM00448">
    <property type="entry name" value="REC"/>
    <property type="match status" value="1"/>
</dbReference>
<dbReference type="PANTHER" id="PTHR43065:SF49">
    <property type="entry name" value="HISTIDINE KINASE"/>
    <property type="match status" value="1"/>
</dbReference>
<dbReference type="InterPro" id="IPR004358">
    <property type="entry name" value="Sig_transdc_His_kin-like_C"/>
</dbReference>
<dbReference type="Pfam" id="PF00512">
    <property type="entry name" value="HisKA"/>
    <property type="match status" value="1"/>
</dbReference>
<evidence type="ECO:0000256" key="4">
    <source>
        <dbReference type="PROSITE-ProRule" id="PRU00169"/>
    </source>
</evidence>
<dbReference type="SMART" id="SM00387">
    <property type="entry name" value="HATPase_c"/>
    <property type="match status" value="1"/>
</dbReference>
<feature type="domain" description="Histidine kinase" evidence="6">
    <location>
        <begin position="199"/>
        <end position="415"/>
    </location>
</feature>
<dbReference type="InterPro" id="IPR036890">
    <property type="entry name" value="HATPase_C_sf"/>
</dbReference>
<dbReference type="InterPro" id="IPR036097">
    <property type="entry name" value="HisK_dim/P_sf"/>
</dbReference>
<dbReference type="AlphaFoldDB" id="A0AAE9SXK4"/>
<keyword evidence="8" id="KW-0418">Kinase</keyword>
<dbReference type="EC" id="2.7.13.3" evidence="2"/>
<feature type="coiled-coil region" evidence="5">
    <location>
        <begin position="138"/>
        <end position="190"/>
    </location>
</feature>
<feature type="domain" description="Response regulatory" evidence="7">
    <location>
        <begin position="439"/>
        <end position="553"/>
    </location>
</feature>
<comment type="catalytic activity">
    <reaction evidence="1">
        <text>ATP + protein L-histidine = ADP + protein N-phospho-L-histidine.</text>
        <dbReference type="EC" id="2.7.13.3"/>
    </reaction>
</comment>
<accession>A0AAE9SXK4</accession>
<evidence type="ECO:0000259" key="7">
    <source>
        <dbReference type="PROSITE" id="PS50110"/>
    </source>
</evidence>
<dbReference type="InterPro" id="IPR005467">
    <property type="entry name" value="His_kinase_dom"/>
</dbReference>
<dbReference type="RefSeq" id="WP_257176034.1">
    <property type="nucleotide sequence ID" value="NZ_CP028989.1"/>
</dbReference>
<evidence type="ECO:0000256" key="1">
    <source>
        <dbReference type="ARBA" id="ARBA00000085"/>
    </source>
</evidence>
<dbReference type="SUPFAM" id="SSF47384">
    <property type="entry name" value="Homodimeric domain of signal transducing histidine kinase"/>
    <property type="match status" value="1"/>
</dbReference>
<dbReference type="SMART" id="SM00388">
    <property type="entry name" value="HisKA"/>
    <property type="match status" value="1"/>
</dbReference>
<protein>
    <recommendedName>
        <fullName evidence="2">histidine kinase</fullName>
        <ecNumber evidence="2">2.7.13.3</ecNumber>
    </recommendedName>
</protein>